<sequence>MSVLDDMADHLMGLAPPESQGRASGVLMDHQDLLKHVLGMCGESERSTEALLRDLAQDGLQGCTSASGFVATEATGPTHRPRRDDGPVGTFEVDFSGTLYEGINYVTAPGSSTRLARGVMARHGMVFEGEVDPAIPGYVRVARESTGLYTGLFVPTSFEGRLCVKKVADSTPLCPARPRTPPEQGELPSDVKGAWDRYFAESGVSVEEVVAEAWAADGDASSTTSSSSCGSEGSLLE</sequence>
<dbReference type="Proteomes" id="UP000789595">
    <property type="component" value="Unassembled WGS sequence"/>
</dbReference>
<dbReference type="EMBL" id="CAKKNE010000006">
    <property type="protein sequence ID" value="CAH0378692.1"/>
    <property type="molecule type" value="Genomic_DNA"/>
</dbReference>
<keyword evidence="3" id="KW-1185">Reference proteome</keyword>
<evidence type="ECO:0000313" key="2">
    <source>
        <dbReference type="EMBL" id="CAH0378692.1"/>
    </source>
</evidence>
<reference evidence="2" key="1">
    <citation type="submission" date="2021-11" db="EMBL/GenBank/DDBJ databases">
        <authorList>
            <consortium name="Genoscope - CEA"/>
            <person name="William W."/>
        </authorList>
    </citation>
    <scope>NUCLEOTIDE SEQUENCE</scope>
</reference>
<evidence type="ECO:0000256" key="1">
    <source>
        <dbReference type="SAM" id="MobiDB-lite"/>
    </source>
</evidence>
<evidence type="ECO:0000313" key="3">
    <source>
        <dbReference type="Proteomes" id="UP000789595"/>
    </source>
</evidence>
<organism evidence="2 3">
    <name type="scientific">Pelagomonas calceolata</name>
    <dbReference type="NCBI Taxonomy" id="35677"/>
    <lineage>
        <taxon>Eukaryota</taxon>
        <taxon>Sar</taxon>
        <taxon>Stramenopiles</taxon>
        <taxon>Ochrophyta</taxon>
        <taxon>Pelagophyceae</taxon>
        <taxon>Pelagomonadales</taxon>
        <taxon>Pelagomonadaceae</taxon>
        <taxon>Pelagomonas</taxon>
    </lineage>
</organism>
<comment type="caution">
    <text evidence="2">The sequence shown here is derived from an EMBL/GenBank/DDBJ whole genome shotgun (WGS) entry which is preliminary data.</text>
</comment>
<gene>
    <name evidence="2" type="ORF">PECAL_6P02880</name>
</gene>
<feature type="region of interest" description="Disordered" evidence="1">
    <location>
        <begin position="216"/>
        <end position="237"/>
    </location>
</feature>
<dbReference type="AlphaFoldDB" id="A0A8J2SRL2"/>
<name>A0A8J2SRL2_9STRA</name>
<proteinExistence type="predicted"/>
<protein>
    <submittedName>
        <fullName evidence="2">Uncharacterized protein</fullName>
    </submittedName>
</protein>
<accession>A0A8J2SRL2</accession>